<accession>A0A6L3ZJV6</accession>
<evidence type="ECO:0000259" key="6">
    <source>
        <dbReference type="PROSITE" id="PS51123"/>
    </source>
</evidence>
<organism evidence="7 8">
    <name type="scientific">Phaeocystidibacter marisrubri</name>
    <dbReference type="NCBI Taxonomy" id="1577780"/>
    <lineage>
        <taxon>Bacteria</taxon>
        <taxon>Pseudomonadati</taxon>
        <taxon>Bacteroidota</taxon>
        <taxon>Flavobacteriia</taxon>
        <taxon>Flavobacteriales</taxon>
        <taxon>Phaeocystidibacteraceae</taxon>
        <taxon>Phaeocystidibacter</taxon>
    </lineage>
</organism>
<dbReference type="Pfam" id="PF00691">
    <property type="entry name" value="OmpA"/>
    <property type="match status" value="1"/>
</dbReference>
<evidence type="ECO:0000313" key="8">
    <source>
        <dbReference type="Proteomes" id="UP000484164"/>
    </source>
</evidence>
<evidence type="ECO:0000313" key="7">
    <source>
        <dbReference type="EMBL" id="KAB2817695.1"/>
    </source>
</evidence>
<dbReference type="PROSITE" id="PS51123">
    <property type="entry name" value="OMPA_2"/>
    <property type="match status" value="1"/>
</dbReference>
<dbReference type="InterPro" id="IPR011990">
    <property type="entry name" value="TPR-like_helical_dom_sf"/>
</dbReference>
<feature type="chain" id="PRO_5026960952" evidence="5">
    <location>
        <begin position="21"/>
        <end position="626"/>
    </location>
</feature>
<feature type="signal peptide" evidence="5">
    <location>
        <begin position="1"/>
        <end position="20"/>
    </location>
</feature>
<dbReference type="SUPFAM" id="SSF82171">
    <property type="entry name" value="DPP6 N-terminal domain-like"/>
    <property type="match status" value="1"/>
</dbReference>
<evidence type="ECO:0000256" key="5">
    <source>
        <dbReference type="SAM" id="SignalP"/>
    </source>
</evidence>
<dbReference type="InterPro" id="IPR011659">
    <property type="entry name" value="WD40"/>
</dbReference>
<dbReference type="EMBL" id="WBVQ01000001">
    <property type="protein sequence ID" value="KAB2817695.1"/>
    <property type="molecule type" value="Genomic_DNA"/>
</dbReference>
<dbReference type="Pfam" id="PF07676">
    <property type="entry name" value="PD40"/>
    <property type="match status" value="5"/>
</dbReference>
<dbReference type="PROSITE" id="PS51257">
    <property type="entry name" value="PROKAR_LIPOPROTEIN"/>
    <property type="match status" value="1"/>
</dbReference>
<dbReference type="InterPro" id="IPR006664">
    <property type="entry name" value="OMP_bac"/>
</dbReference>
<dbReference type="InterPro" id="IPR011042">
    <property type="entry name" value="6-blade_b-propeller_TolB-like"/>
</dbReference>
<keyword evidence="8" id="KW-1185">Reference proteome</keyword>
<protein>
    <submittedName>
        <fullName evidence="7">OmpA family protein</fullName>
    </submittedName>
</protein>
<dbReference type="Gene3D" id="2.60.40.1120">
    <property type="entry name" value="Carboxypeptidase-like, regulatory domain"/>
    <property type="match status" value="1"/>
</dbReference>
<dbReference type="PANTHER" id="PTHR30329">
    <property type="entry name" value="STATOR ELEMENT OF FLAGELLAR MOTOR COMPLEX"/>
    <property type="match status" value="1"/>
</dbReference>
<name>A0A6L3ZJV6_9FLAO</name>
<evidence type="ECO:0000256" key="4">
    <source>
        <dbReference type="PROSITE-ProRule" id="PRU00473"/>
    </source>
</evidence>
<comment type="subcellular location">
    <subcellularLocation>
        <location evidence="1">Cell outer membrane</location>
    </subcellularLocation>
</comment>
<evidence type="ECO:0000256" key="3">
    <source>
        <dbReference type="ARBA" id="ARBA00023237"/>
    </source>
</evidence>
<dbReference type="CDD" id="cd15482">
    <property type="entry name" value="Sialidase_non-viral"/>
    <property type="match status" value="1"/>
</dbReference>
<dbReference type="RefSeq" id="WP_151692383.1">
    <property type="nucleotide sequence ID" value="NZ_BMGX01000002.1"/>
</dbReference>
<dbReference type="Gene3D" id="3.30.1330.60">
    <property type="entry name" value="OmpA-like domain"/>
    <property type="match status" value="1"/>
</dbReference>
<evidence type="ECO:0000256" key="1">
    <source>
        <dbReference type="ARBA" id="ARBA00004442"/>
    </source>
</evidence>
<dbReference type="CDD" id="cd07185">
    <property type="entry name" value="OmpA_C-like"/>
    <property type="match status" value="1"/>
</dbReference>
<dbReference type="PRINTS" id="PR01021">
    <property type="entry name" value="OMPADOMAIN"/>
</dbReference>
<gene>
    <name evidence="7" type="ORF">F8C82_04635</name>
</gene>
<dbReference type="Gene3D" id="1.25.40.10">
    <property type="entry name" value="Tetratricopeptide repeat domain"/>
    <property type="match status" value="1"/>
</dbReference>
<sequence>MIRKLSILLPLLFIATAACAQSRRAQREYQDARSSVANGNYQEALEHINKSVESSEDYAEAWLFKADIHTYLGEGDEMMTSYAKAVEFGMPMAVYFRWTDAALRLGYYAEADSLIQIYLDSDELNSRYAGRAHKMKETAQFALVQIAHPVPFEPQWLGEMVNTMEMQYFPSVSGDGKTLVFTGRNMNVEPMDEDFYATEKVDGEWTRSQRLEGFLNTTGNEGAQSLSADGNYIFFAGCNREGGFGSCDIYVSKKLSDGTWAAPFNLGGNINTRFWESQPTISADGKTLLFVRGGNGSGDKGDIFESHLVDGRWTRATKLQGDVNTEGGEASPFLHFDGKTLYFSSNGHTGMGQEDLFVAHKDENGNWTNIQNLGYPINTFQDEFSLAVAPDGKTAYYASDRGNEADHLELYQFELPEEVRALPVAWIDGIVVEEVSSNPVKASLSFVDLETGEEVLSDENASDGTFYVSLPSGGNYAVNVTSPGYLFYSETINLKDQTDATDEYVEIVLKPIVSGESAVLKNVFFEYDSFELQNPSKIELNRLVGFMELNPDVKIRVDGHTDDEGNAAYNAKLSLDRAEAVKQYLVSQGVSEDRVQVKGFGATVPIADNSTEEGRALNRRTEFTIL</sequence>
<dbReference type="PRINTS" id="PR01023">
    <property type="entry name" value="NAFLGMOTY"/>
</dbReference>
<dbReference type="InterPro" id="IPR050330">
    <property type="entry name" value="Bact_OuterMem_StrucFunc"/>
</dbReference>
<dbReference type="GO" id="GO:0009279">
    <property type="term" value="C:cell outer membrane"/>
    <property type="evidence" value="ECO:0007669"/>
    <property type="project" value="UniProtKB-SubCell"/>
</dbReference>
<dbReference type="InterPro" id="IPR006665">
    <property type="entry name" value="OmpA-like"/>
</dbReference>
<dbReference type="AlphaFoldDB" id="A0A6L3ZJV6"/>
<dbReference type="OrthoDB" id="9809364at2"/>
<reference evidence="7 8" key="1">
    <citation type="submission" date="2019-10" db="EMBL/GenBank/DDBJ databases">
        <title>Genome sequence of Phaeocystidibacter marisrubri JCM30614 (type strain).</title>
        <authorList>
            <person name="Bowman J.P."/>
        </authorList>
    </citation>
    <scope>NUCLEOTIDE SEQUENCE [LARGE SCALE GENOMIC DNA]</scope>
    <source>
        <strain evidence="7 8">JCM 30614</strain>
    </source>
</reference>
<dbReference type="SUPFAM" id="SSF103088">
    <property type="entry name" value="OmpA-like"/>
    <property type="match status" value="1"/>
</dbReference>
<dbReference type="SUPFAM" id="SSF48452">
    <property type="entry name" value="TPR-like"/>
    <property type="match status" value="1"/>
</dbReference>
<keyword evidence="3" id="KW-0998">Cell outer membrane</keyword>
<evidence type="ECO:0000256" key="2">
    <source>
        <dbReference type="ARBA" id="ARBA00023136"/>
    </source>
</evidence>
<dbReference type="PANTHER" id="PTHR30329:SF21">
    <property type="entry name" value="LIPOPROTEIN YIAD-RELATED"/>
    <property type="match status" value="1"/>
</dbReference>
<keyword evidence="5" id="KW-0732">Signal</keyword>
<dbReference type="Gene3D" id="2.120.10.30">
    <property type="entry name" value="TolB, C-terminal domain"/>
    <property type="match status" value="1"/>
</dbReference>
<proteinExistence type="predicted"/>
<keyword evidence="2 4" id="KW-0472">Membrane</keyword>
<dbReference type="InterPro" id="IPR036737">
    <property type="entry name" value="OmpA-like_sf"/>
</dbReference>
<comment type="caution">
    <text evidence="7">The sequence shown here is derived from an EMBL/GenBank/DDBJ whole genome shotgun (WGS) entry which is preliminary data.</text>
</comment>
<feature type="domain" description="OmpA-like" evidence="6">
    <location>
        <begin position="516"/>
        <end position="626"/>
    </location>
</feature>
<dbReference type="Proteomes" id="UP000484164">
    <property type="component" value="Unassembled WGS sequence"/>
</dbReference>